<dbReference type="InterPro" id="IPR004358">
    <property type="entry name" value="Sig_transdc_His_kin-like_C"/>
</dbReference>
<accession>A3ZZK7</accession>
<comment type="caution">
    <text evidence="10">The sequence shown here is derived from an EMBL/GenBank/DDBJ whole genome shotgun (WGS) entry which is preliminary data.</text>
</comment>
<evidence type="ECO:0000259" key="9">
    <source>
        <dbReference type="PROSITE" id="PS50109"/>
    </source>
</evidence>
<dbReference type="GO" id="GO:0005524">
    <property type="term" value="F:ATP binding"/>
    <property type="evidence" value="ECO:0007669"/>
    <property type="project" value="UniProtKB-KW"/>
</dbReference>
<evidence type="ECO:0000256" key="3">
    <source>
        <dbReference type="ARBA" id="ARBA00022553"/>
    </source>
</evidence>
<keyword evidence="4" id="KW-0808">Transferase</keyword>
<dbReference type="Gene3D" id="3.30.565.10">
    <property type="entry name" value="Histidine kinase-like ATPase, C-terminal domain"/>
    <property type="match status" value="1"/>
</dbReference>
<dbReference type="STRING" id="314230.DSM3645_16130"/>
<dbReference type="Gene3D" id="1.10.287.130">
    <property type="match status" value="1"/>
</dbReference>
<dbReference type="SUPFAM" id="SSF55874">
    <property type="entry name" value="ATPase domain of HSP90 chaperone/DNA topoisomerase II/histidine kinase"/>
    <property type="match status" value="1"/>
</dbReference>
<dbReference type="PANTHER" id="PTHR43065:SF10">
    <property type="entry name" value="PEROXIDE STRESS-ACTIVATED HISTIDINE KINASE MAK3"/>
    <property type="match status" value="1"/>
</dbReference>
<organism evidence="10 11">
    <name type="scientific">Blastopirellula marina DSM 3645</name>
    <dbReference type="NCBI Taxonomy" id="314230"/>
    <lineage>
        <taxon>Bacteria</taxon>
        <taxon>Pseudomonadati</taxon>
        <taxon>Planctomycetota</taxon>
        <taxon>Planctomycetia</taxon>
        <taxon>Pirellulales</taxon>
        <taxon>Pirellulaceae</taxon>
        <taxon>Blastopirellula</taxon>
    </lineage>
</organism>
<dbReference type="HOGENOM" id="CLU_961979_0_0_0"/>
<dbReference type="CDD" id="cd00082">
    <property type="entry name" value="HisKA"/>
    <property type="match status" value="1"/>
</dbReference>
<evidence type="ECO:0000256" key="5">
    <source>
        <dbReference type="ARBA" id="ARBA00022741"/>
    </source>
</evidence>
<dbReference type="eggNOG" id="COG4191">
    <property type="taxonomic scope" value="Bacteria"/>
</dbReference>
<dbReference type="EMBL" id="AANZ01000025">
    <property type="protein sequence ID" value="EAQ77992.1"/>
    <property type="molecule type" value="Genomic_DNA"/>
</dbReference>
<dbReference type="EC" id="2.7.13.3" evidence="2"/>
<evidence type="ECO:0000313" key="11">
    <source>
        <dbReference type="Proteomes" id="UP000004358"/>
    </source>
</evidence>
<evidence type="ECO:0000256" key="7">
    <source>
        <dbReference type="ARBA" id="ARBA00022840"/>
    </source>
</evidence>
<keyword evidence="6 10" id="KW-0418">Kinase</keyword>
<dbReference type="PROSITE" id="PS50109">
    <property type="entry name" value="HIS_KIN"/>
    <property type="match status" value="1"/>
</dbReference>
<sequence length="279" mass="29604">MLQSACDDDPLVGRLLDAVLAELSPQLRDQVSQQLQSSATLAPTLSTLFRDAKLTAVKQLAYGASHEINNPLANIASRAQSLLLHEADPERRRQLATIYAQAMRGHAMIADLMLFARPSAPQRAPFDVVAAVAEVLDSLTDVAKLQSTSICFHGPASLTLIADRVQISAAVAAAIQNSLEAVGAAGEIIVTVAAQQDHCAISIADTGPGAPAEVRSQAFDPFYSGREAGRGLGFGLTKCWTIAQSHHGTVTFQNYDKHGAQLCLQIPWNLSTESPAKAD</sequence>
<keyword evidence="7" id="KW-0067">ATP-binding</keyword>
<proteinExistence type="predicted"/>
<evidence type="ECO:0000256" key="6">
    <source>
        <dbReference type="ARBA" id="ARBA00022777"/>
    </source>
</evidence>
<dbReference type="OrthoDB" id="239518at2"/>
<dbReference type="PRINTS" id="PR00344">
    <property type="entry name" value="BCTRLSENSOR"/>
</dbReference>
<feature type="domain" description="Histidine kinase" evidence="9">
    <location>
        <begin position="63"/>
        <end position="270"/>
    </location>
</feature>
<dbReference type="Pfam" id="PF00512">
    <property type="entry name" value="HisKA"/>
    <property type="match status" value="1"/>
</dbReference>
<keyword evidence="5" id="KW-0547">Nucleotide-binding</keyword>
<name>A3ZZK7_9BACT</name>
<gene>
    <name evidence="10" type="ORF">DSM3645_16130</name>
</gene>
<keyword evidence="3" id="KW-0597">Phosphoprotein</keyword>
<dbReference type="InterPro" id="IPR005467">
    <property type="entry name" value="His_kinase_dom"/>
</dbReference>
<dbReference type="AlphaFoldDB" id="A3ZZK7"/>
<protein>
    <recommendedName>
        <fullName evidence="2">histidine kinase</fullName>
        <ecNumber evidence="2">2.7.13.3</ecNumber>
    </recommendedName>
</protein>
<keyword evidence="8" id="KW-0902">Two-component regulatory system</keyword>
<dbReference type="Proteomes" id="UP000004358">
    <property type="component" value="Unassembled WGS sequence"/>
</dbReference>
<evidence type="ECO:0000313" key="10">
    <source>
        <dbReference type="EMBL" id="EAQ77992.1"/>
    </source>
</evidence>
<dbReference type="InterPro" id="IPR036890">
    <property type="entry name" value="HATPase_C_sf"/>
</dbReference>
<dbReference type="SMART" id="SM00387">
    <property type="entry name" value="HATPase_c"/>
    <property type="match status" value="1"/>
</dbReference>
<dbReference type="SUPFAM" id="SSF47384">
    <property type="entry name" value="Homodimeric domain of signal transducing histidine kinase"/>
    <property type="match status" value="1"/>
</dbReference>
<reference evidence="10 11" key="1">
    <citation type="submission" date="2006-02" db="EMBL/GenBank/DDBJ databases">
        <authorList>
            <person name="Amann R."/>
            <person name="Ferriera S."/>
            <person name="Johnson J."/>
            <person name="Kravitz S."/>
            <person name="Halpern A."/>
            <person name="Remington K."/>
            <person name="Beeson K."/>
            <person name="Tran B."/>
            <person name="Rogers Y.-H."/>
            <person name="Friedman R."/>
            <person name="Venter J.C."/>
        </authorList>
    </citation>
    <scope>NUCLEOTIDE SEQUENCE [LARGE SCALE GENOMIC DNA]</scope>
    <source>
        <strain evidence="10 11">DSM 3645</strain>
    </source>
</reference>
<comment type="catalytic activity">
    <reaction evidence="1">
        <text>ATP + protein L-histidine = ADP + protein N-phospho-L-histidine.</text>
        <dbReference type="EC" id="2.7.13.3"/>
    </reaction>
</comment>
<dbReference type="RefSeq" id="WP_002651124.1">
    <property type="nucleotide sequence ID" value="NZ_CH672376.1"/>
</dbReference>
<evidence type="ECO:0000256" key="1">
    <source>
        <dbReference type="ARBA" id="ARBA00000085"/>
    </source>
</evidence>
<dbReference type="SMART" id="SM00388">
    <property type="entry name" value="HisKA"/>
    <property type="match status" value="1"/>
</dbReference>
<dbReference type="InterPro" id="IPR036097">
    <property type="entry name" value="HisK_dim/P_sf"/>
</dbReference>
<dbReference type="InterPro" id="IPR003661">
    <property type="entry name" value="HisK_dim/P_dom"/>
</dbReference>
<evidence type="ECO:0000256" key="2">
    <source>
        <dbReference type="ARBA" id="ARBA00012438"/>
    </source>
</evidence>
<dbReference type="InterPro" id="IPR003594">
    <property type="entry name" value="HATPase_dom"/>
</dbReference>
<dbReference type="Pfam" id="PF02518">
    <property type="entry name" value="HATPase_c"/>
    <property type="match status" value="1"/>
</dbReference>
<evidence type="ECO:0000256" key="8">
    <source>
        <dbReference type="ARBA" id="ARBA00023012"/>
    </source>
</evidence>
<dbReference type="PANTHER" id="PTHR43065">
    <property type="entry name" value="SENSOR HISTIDINE KINASE"/>
    <property type="match status" value="1"/>
</dbReference>
<dbReference type="GO" id="GO:0000155">
    <property type="term" value="F:phosphorelay sensor kinase activity"/>
    <property type="evidence" value="ECO:0007669"/>
    <property type="project" value="InterPro"/>
</dbReference>
<evidence type="ECO:0000256" key="4">
    <source>
        <dbReference type="ARBA" id="ARBA00022679"/>
    </source>
</evidence>